<protein>
    <submittedName>
        <fullName evidence="1">Uncharacterized protein</fullName>
    </submittedName>
</protein>
<reference evidence="1" key="1">
    <citation type="submission" date="2018-05" db="EMBL/GenBank/DDBJ databases">
        <authorList>
            <person name="Lanie J.A."/>
            <person name="Ng W.-L."/>
            <person name="Kazmierczak K.M."/>
            <person name="Andrzejewski T.M."/>
            <person name="Davidsen T.M."/>
            <person name="Wayne K.J."/>
            <person name="Tettelin H."/>
            <person name="Glass J.I."/>
            <person name="Rusch D."/>
            <person name="Podicherti R."/>
            <person name="Tsui H.-C.T."/>
            <person name="Winkler M.E."/>
        </authorList>
    </citation>
    <scope>NUCLEOTIDE SEQUENCE</scope>
</reference>
<gene>
    <name evidence="1" type="ORF">METZ01_LOCUS206678</name>
</gene>
<proteinExistence type="predicted"/>
<dbReference type="AlphaFoldDB" id="A0A382EUH7"/>
<name>A0A382EUH7_9ZZZZ</name>
<accession>A0A382EUH7</accession>
<sequence length="203" mass="21753">MGLSCPGAWWTGEERLAIAEVARGAHPRTLGEPVPPLSDLDDQPDPALSPLATEVAHRVAAEAGRITPDWAQQAVELLGPGRYTELVAVIVVLMPVDLLCVLLDRPLQAFPAAEPGEPSRIVPAGLGEGGAFVPWKVDGWVGPNVARALSYVPTDNKTRMDLVASMYAGGEDFVSLVWEHRALARPQVELLAARTSALNECFY</sequence>
<dbReference type="EMBL" id="UINC01046164">
    <property type="protein sequence ID" value="SVB53824.1"/>
    <property type="molecule type" value="Genomic_DNA"/>
</dbReference>
<organism evidence="1">
    <name type="scientific">marine metagenome</name>
    <dbReference type="NCBI Taxonomy" id="408172"/>
    <lineage>
        <taxon>unclassified sequences</taxon>
        <taxon>metagenomes</taxon>
        <taxon>ecological metagenomes</taxon>
    </lineage>
</organism>
<evidence type="ECO:0000313" key="1">
    <source>
        <dbReference type="EMBL" id="SVB53824.1"/>
    </source>
</evidence>